<dbReference type="PANTHER" id="PTHR31240">
    <property type="entry name" value="MATERNAL EFFECT EMBRYO ARREST 18"/>
    <property type="match status" value="1"/>
</dbReference>
<dbReference type="Pfam" id="PF01933">
    <property type="entry name" value="CofD"/>
    <property type="match status" value="1"/>
</dbReference>
<name>A0ABU3T0Q5_9ALTE</name>
<gene>
    <name evidence="1" type="ORF">RS130_19870</name>
</gene>
<dbReference type="Gene3D" id="3.40.50.10680">
    <property type="entry name" value="CofD-like domains"/>
    <property type="match status" value="1"/>
</dbReference>
<dbReference type="EMBL" id="JAWDIO010000002">
    <property type="protein sequence ID" value="MDU0355841.1"/>
    <property type="molecule type" value="Genomic_DNA"/>
</dbReference>
<keyword evidence="2" id="KW-1185">Reference proteome</keyword>
<evidence type="ECO:0000313" key="2">
    <source>
        <dbReference type="Proteomes" id="UP001247805"/>
    </source>
</evidence>
<dbReference type="SUPFAM" id="SSF142338">
    <property type="entry name" value="CofD-like"/>
    <property type="match status" value="1"/>
</dbReference>
<accession>A0ABU3T0Q5</accession>
<comment type="caution">
    <text evidence="1">The sequence shown here is derived from an EMBL/GenBank/DDBJ whole genome shotgun (WGS) entry which is preliminary data.</text>
</comment>
<reference evidence="1 2" key="1">
    <citation type="submission" date="2023-10" db="EMBL/GenBank/DDBJ databases">
        <title>Glaciecola aquimarina strain GGW-M5 nov., isolated from a coastal seawater.</title>
        <authorList>
            <person name="Bayburt H."/>
            <person name="Kim J.M."/>
            <person name="Choi B.J."/>
            <person name="Jeon C.O."/>
        </authorList>
    </citation>
    <scope>NUCLEOTIDE SEQUENCE [LARGE SCALE GENOMIC DNA]</scope>
    <source>
        <strain evidence="1 2">KCTC 32108</strain>
    </source>
</reference>
<sequence length="207" mass="23140">MPAIGDLRSRLMALADDTLLGHPEIKSLFKMRLPTDETQQQLKVRLENLAMAKDRSMLDIAHPMRKLICNKLVLFLQHMPETFDLKGANIGNLTLAGGYINNHHKLDPIIFLFSKLVNVQGVVRAVVNENLHLGATLQNGKTILGQHNITGKEVAPIKSPIRSLFLNKGLEKIEPANCQVRKTTRGLIGDADLICYPPEQFLHKSNR</sequence>
<protein>
    <submittedName>
        <fullName evidence="1">2-phospho-L-lactate transferase CofD family protein</fullName>
    </submittedName>
</protein>
<evidence type="ECO:0000313" key="1">
    <source>
        <dbReference type="EMBL" id="MDU0355841.1"/>
    </source>
</evidence>
<proteinExistence type="predicted"/>
<dbReference type="Proteomes" id="UP001247805">
    <property type="component" value="Unassembled WGS sequence"/>
</dbReference>
<dbReference type="GO" id="GO:0016740">
    <property type="term" value="F:transferase activity"/>
    <property type="evidence" value="ECO:0007669"/>
    <property type="project" value="UniProtKB-KW"/>
</dbReference>
<organism evidence="1 2">
    <name type="scientific">Paraglaciecola aquimarina</name>
    <dbReference type="NCBI Taxonomy" id="1235557"/>
    <lineage>
        <taxon>Bacteria</taxon>
        <taxon>Pseudomonadati</taxon>
        <taxon>Pseudomonadota</taxon>
        <taxon>Gammaproteobacteria</taxon>
        <taxon>Alteromonadales</taxon>
        <taxon>Alteromonadaceae</taxon>
        <taxon>Paraglaciecola</taxon>
    </lineage>
</organism>
<dbReference type="InterPro" id="IPR038136">
    <property type="entry name" value="CofD-like_dom_sf"/>
</dbReference>
<dbReference type="RefSeq" id="WP_316027361.1">
    <property type="nucleotide sequence ID" value="NZ_JAWDIO010000002.1"/>
</dbReference>
<keyword evidence="1" id="KW-0808">Transferase</keyword>
<dbReference type="PANTHER" id="PTHR31240:SF0">
    <property type="entry name" value="MATERNAL EFFECT EMBRYO ARREST 18"/>
    <property type="match status" value="1"/>
</dbReference>
<dbReference type="InterPro" id="IPR002882">
    <property type="entry name" value="CofD"/>
</dbReference>